<evidence type="ECO:0000256" key="2">
    <source>
        <dbReference type="ARBA" id="ARBA00012920"/>
    </source>
</evidence>
<dbReference type="SUPFAM" id="SSF53774">
    <property type="entry name" value="Glutaminase/Asparaginase"/>
    <property type="match status" value="1"/>
</dbReference>
<dbReference type="EC" id="3.5.1.1" evidence="2"/>
<dbReference type="InterPro" id="IPR036152">
    <property type="entry name" value="Asp/glu_Ase-like_sf"/>
</dbReference>
<evidence type="ECO:0000313" key="6">
    <source>
        <dbReference type="EMBL" id="RCW44944.1"/>
    </source>
</evidence>
<dbReference type="AlphaFoldDB" id="A0A368VT97"/>
<dbReference type="GO" id="GO:0004067">
    <property type="term" value="F:asparaginase activity"/>
    <property type="evidence" value="ECO:0007669"/>
    <property type="project" value="UniProtKB-UniRule"/>
</dbReference>
<reference evidence="6 7" key="1">
    <citation type="submission" date="2018-07" db="EMBL/GenBank/DDBJ databases">
        <title>Genomic Encyclopedia of Type Strains, Phase III (KMG-III): the genomes of soil and plant-associated and newly described type strains.</title>
        <authorList>
            <person name="Whitman W."/>
        </authorList>
    </citation>
    <scope>NUCLEOTIDE SEQUENCE [LARGE SCALE GENOMIC DNA]</scope>
    <source>
        <strain evidence="6 7">CECT 7506</strain>
    </source>
</reference>
<dbReference type="PROSITE" id="PS00144">
    <property type="entry name" value="ASN_GLN_ASE_1"/>
    <property type="match status" value="1"/>
</dbReference>
<evidence type="ECO:0000256" key="1">
    <source>
        <dbReference type="ARBA" id="ARBA00010518"/>
    </source>
</evidence>
<evidence type="ECO:0000313" key="7">
    <source>
        <dbReference type="Proteomes" id="UP000252415"/>
    </source>
</evidence>
<dbReference type="Gene3D" id="3.40.50.40">
    <property type="match status" value="1"/>
</dbReference>
<feature type="domain" description="L-asparaginase N-terminal" evidence="5">
    <location>
        <begin position="4"/>
        <end position="195"/>
    </location>
</feature>
<organism evidence="6 7">
    <name type="scientific">Paenibacillus prosopidis</name>
    <dbReference type="NCBI Taxonomy" id="630520"/>
    <lineage>
        <taxon>Bacteria</taxon>
        <taxon>Bacillati</taxon>
        <taxon>Bacillota</taxon>
        <taxon>Bacilli</taxon>
        <taxon>Bacillales</taxon>
        <taxon>Paenibacillaceae</taxon>
        <taxon>Paenibacillus</taxon>
    </lineage>
</organism>
<dbReference type="PIRSF" id="PIRSF500176">
    <property type="entry name" value="L_ASNase"/>
    <property type="match status" value="1"/>
</dbReference>
<feature type="active site" evidence="4">
    <location>
        <position position="12"/>
    </location>
</feature>
<dbReference type="PROSITE" id="PS51732">
    <property type="entry name" value="ASN_GLN_ASE_3"/>
    <property type="match status" value="1"/>
</dbReference>
<dbReference type="OrthoDB" id="9788068at2"/>
<proteinExistence type="inferred from homology"/>
<accession>A0A368VT97</accession>
<evidence type="ECO:0000256" key="3">
    <source>
        <dbReference type="PIRSR" id="PIRSR001220-1"/>
    </source>
</evidence>
<dbReference type="InterPro" id="IPR027474">
    <property type="entry name" value="L-asparaginase_N"/>
</dbReference>
<dbReference type="InterPro" id="IPR027473">
    <property type="entry name" value="L-asparaginase_C"/>
</dbReference>
<dbReference type="EMBL" id="QPJD01000011">
    <property type="protein sequence ID" value="RCW44944.1"/>
    <property type="molecule type" value="Genomic_DNA"/>
</dbReference>
<dbReference type="GO" id="GO:0006520">
    <property type="term" value="P:amino acid metabolic process"/>
    <property type="evidence" value="ECO:0007669"/>
    <property type="project" value="InterPro"/>
</dbReference>
<comment type="similarity">
    <text evidence="1">Belongs to the asparaginase 1 family.</text>
</comment>
<name>A0A368VT97_9BACL</name>
<dbReference type="PIRSF" id="PIRSF001220">
    <property type="entry name" value="L-ASNase_gatD"/>
    <property type="match status" value="1"/>
</dbReference>
<keyword evidence="7" id="KW-1185">Reference proteome</keyword>
<feature type="active site" description="O-isoaspartyl threonine intermediate" evidence="3">
    <location>
        <position position="12"/>
    </location>
</feature>
<comment type="caution">
    <text evidence="6">The sequence shown here is derived from an EMBL/GenBank/DDBJ whole genome shotgun (WGS) entry which is preliminary data.</text>
</comment>
<protein>
    <recommendedName>
        <fullName evidence="2">asparaginase</fullName>
        <ecNumber evidence="2">3.5.1.1</ecNumber>
    </recommendedName>
</protein>
<gene>
    <name evidence="6" type="ORF">DFP97_111171</name>
</gene>
<dbReference type="Proteomes" id="UP000252415">
    <property type="component" value="Unassembled WGS sequence"/>
</dbReference>
<dbReference type="InterPro" id="IPR020827">
    <property type="entry name" value="Asparaginase/glutaminase_AS1"/>
</dbReference>
<dbReference type="PANTHER" id="PTHR11707:SF28">
    <property type="entry name" value="60 KDA LYSOPHOSPHOLIPASE"/>
    <property type="match status" value="1"/>
</dbReference>
<dbReference type="PRINTS" id="PR00139">
    <property type="entry name" value="ASNGLNASE"/>
</dbReference>
<dbReference type="RefSeq" id="WP_114381646.1">
    <property type="nucleotide sequence ID" value="NZ_QPJD01000011.1"/>
</dbReference>
<evidence type="ECO:0000259" key="5">
    <source>
        <dbReference type="Pfam" id="PF00710"/>
    </source>
</evidence>
<dbReference type="InterPro" id="IPR006034">
    <property type="entry name" value="Asparaginase/glutaminase-like"/>
</dbReference>
<dbReference type="Pfam" id="PF00710">
    <property type="entry name" value="Asparaginase"/>
    <property type="match status" value="1"/>
</dbReference>
<dbReference type="SMART" id="SM00870">
    <property type="entry name" value="Asparaginase"/>
    <property type="match status" value="1"/>
</dbReference>
<dbReference type="Gene3D" id="3.40.50.1170">
    <property type="entry name" value="L-asparaginase, N-terminal domain"/>
    <property type="match status" value="1"/>
</dbReference>
<sequence>MKHLLVVFTGGTIGSKRQGAGIDVDQSGSYSLIEAYNNSPLYRDDVKLQAVQPLNLLSENITPDDWQALAAAIRGVDLDAYAGVIVTHGSDTLAYSAAMMGYLFADTRVPVVLTASNYPLSDERSNGLRNFTNAIDFIANDALPGVFALYENDQGEPLVYLGTRITQSVSFTDQFGSPYGIPYGTMVNRRFVWREHARNPKPETLTQPPVSRFEWEPQTLAIDTGIVYIKPYPGLNYSFYDFAAKPPKAVLHDLHHSGTACAIEEGPYSLPKFIARCLALGIDFYICPIRDRSDARYSSSLRLIEAGAIVIENMSIEAAVTKLMLAYGLYDTKDQAAAFVTGTSLYYERNEVQ</sequence>
<evidence type="ECO:0000256" key="4">
    <source>
        <dbReference type="PROSITE-ProRule" id="PRU10099"/>
    </source>
</evidence>
<dbReference type="PANTHER" id="PTHR11707">
    <property type="entry name" value="L-ASPARAGINASE"/>
    <property type="match status" value="1"/>
</dbReference>
<dbReference type="InterPro" id="IPR037152">
    <property type="entry name" value="L-asparaginase_N_sf"/>
</dbReference>